<name>A0AAJ0GYK0_9PEZI</name>
<sequence length="220" mass="24118">MLYSLWTRAPSFTFLNLPAERLSRQRQRQGSILSVRVCLIRRPQLLCSPATHADGTAMQRYTIRRGNERGGIPPLGRAWAESGESAGRVEVAAPLHAFPMPVRLTELLNSTPNPPSQSCFQAGSQEQRQCPSSGADRAGDRDLSSNSLLHSPHGNPMFHFRMSPDSREGGTARARDIASPRIHGDATGAAAPDPGCWARHIQAREPQRCTAPLCLRLPRL</sequence>
<dbReference type="GeneID" id="87880297"/>
<proteinExistence type="predicted"/>
<dbReference type="AlphaFoldDB" id="A0AAJ0GYK0"/>
<evidence type="ECO:0000313" key="3">
    <source>
        <dbReference type="Proteomes" id="UP001273166"/>
    </source>
</evidence>
<feature type="compositionally biased region" description="Polar residues" evidence="1">
    <location>
        <begin position="107"/>
        <end position="132"/>
    </location>
</feature>
<comment type="caution">
    <text evidence="2">The sequence shown here is derived from an EMBL/GenBank/DDBJ whole genome shotgun (WGS) entry which is preliminary data.</text>
</comment>
<dbReference type="Proteomes" id="UP001273166">
    <property type="component" value="Unassembled WGS sequence"/>
</dbReference>
<accession>A0AAJ0GYK0</accession>
<reference evidence="2" key="1">
    <citation type="journal article" date="2023" name="Mol. Phylogenet. Evol.">
        <title>Genome-scale phylogeny and comparative genomics of the fungal order Sordariales.</title>
        <authorList>
            <person name="Hensen N."/>
            <person name="Bonometti L."/>
            <person name="Westerberg I."/>
            <person name="Brannstrom I.O."/>
            <person name="Guillou S."/>
            <person name="Cros-Aarteil S."/>
            <person name="Calhoun S."/>
            <person name="Haridas S."/>
            <person name="Kuo A."/>
            <person name="Mondo S."/>
            <person name="Pangilinan J."/>
            <person name="Riley R."/>
            <person name="LaButti K."/>
            <person name="Andreopoulos B."/>
            <person name="Lipzen A."/>
            <person name="Chen C."/>
            <person name="Yan M."/>
            <person name="Daum C."/>
            <person name="Ng V."/>
            <person name="Clum A."/>
            <person name="Steindorff A."/>
            <person name="Ohm R.A."/>
            <person name="Martin F."/>
            <person name="Silar P."/>
            <person name="Natvig D.O."/>
            <person name="Lalanne C."/>
            <person name="Gautier V."/>
            <person name="Ament-Velasquez S.L."/>
            <person name="Kruys A."/>
            <person name="Hutchinson M.I."/>
            <person name="Powell A.J."/>
            <person name="Barry K."/>
            <person name="Miller A.N."/>
            <person name="Grigoriev I.V."/>
            <person name="Debuchy R."/>
            <person name="Gladieux P."/>
            <person name="Hiltunen Thoren M."/>
            <person name="Johannesson H."/>
        </authorList>
    </citation>
    <scope>NUCLEOTIDE SEQUENCE</scope>
    <source>
        <strain evidence="2">CBS 333.67</strain>
    </source>
</reference>
<dbReference type="RefSeq" id="XP_062724264.1">
    <property type="nucleotide sequence ID" value="XM_062861468.1"/>
</dbReference>
<keyword evidence="3" id="KW-1185">Reference proteome</keyword>
<organism evidence="2 3">
    <name type="scientific">Chaetomium strumarium</name>
    <dbReference type="NCBI Taxonomy" id="1170767"/>
    <lineage>
        <taxon>Eukaryota</taxon>
        <taxon>Fungi</taxon>
        <taxon>Dikarya</taxon>
        <taxon>Ascomycota</taxon>
        <taxon>Pezizomycotina</taxon>
        <taxon>Sordariomycetes</taxon>
        <taxon>Sordariomycetidae</taxon>
        <taxon>Sordariales</taxon>
        <taxon>Chaetomiaceae</taxon>
        <taxon>Chaetomium</taxon>
    </lineage>
</organism>
<reference evidence="2" key="2">
    <citation type="submission" date="2023-06" db="EMBL/GenBank/DDBJ databases">
        <authorList>
            <consortium name="Lawrence Berkeley National Laboratory"/>
            <person name="Mondo S.J."/>
            <person name="Hensen N."/>
            <person name="Bonometti L."/>
            <person name="Westerberg I."/>
            <person name="Brannstrom I.O."/>
            <person name="Guillou S."/>
            <person name="Cros-Aarteil S."/>
            <person name="Calhoun S."/>
            <person name="Haridas S."/>
            <person name="Kuo A."/>
            <person name="Pangilinan J."/>
            <person name="Riley R."/>
            <person name="Labutti K."/>
            <person name="Andreopoulos B."/>
            <person name="Lipzen A."/>
            <person name="Chen C."/>
            <person name="Yanf M."/>
            <person name="Daum C."/>
            <person name="Ng V."/>
            <person name="Clum A."/>
            <person name="Steindorff A."/>
            <person name="Ohm R."/>
            <person name="Martin F."/>
            <person name="Silar P."/>
            <person name="Natvig D."/>
            <person name="Lalanne C."/>
            <person name="Gautier V."/>
            <person name="Ament-Velasquez S.L."/>
            <person name="Kruys A."/>
            <person name="Hutchinson M.I."/>
            <person name="Powell A.J."/>
            <person name="Barry K."/>
            <person name="Miller A.N."/>
            <person name="Grigoriev I.V."/>
            <person name="Debuchy R."/>
            <person name="Gladieux P."/>
            <person name="Thoren M.H."/>
            <person name="Johannesson H."/>
        </authorList>
    </citation>
    <scope>NUCLEOTIDE SEQUENCE</scope>
    <source>
        <strain evidence="2">CBS 333.67</strain>
    </source>
</reference>
<evidence type="ECO:0000313" key="2">
    <source>
        <dbReference type="EMBL" id="KAK3308484.1"/>
    </source>
</evidence>
<feature type="region of interest" description="Disordered" evidence="1">
    <location>
        <begin position="106"/>
        <end position="155"/>
    </location>
</feature>
<gene>
    <name evidence="2" type="ORF">B0T15DRAFT_108749</name>
</gene>
<evidence type="ECO:0000256" key="1">
    <source>
        <dbReference type="SAM" id="MobiDB-lite"/>
    </source>
</evidence>
<protein>
    <submittedName>
        <fullName evidence="2">Uncharacterized protein</fullName>
    </submittedName>
</protein>
<dbReference type="EMBL" id="JAUDZG010000002">
    <property type="protein sequence ID" value="KAK3308484.1"/>
    <property type="molecule type" value="Genomic_DNA"/>
</dbReference>